<feature type="compositionally biased region" description="Polar residues" evidence="1">
    <location>
        <begin position="62"/>
        <end position="73"/>
    </location>
</feature>
<organism evidence="2 3">
    <name type="scientific">Macrophomina phaseolina</name>
    <dbReference type="NCBI Taxonomy" id="35725"/>
    <lineage>
        <taxon>Eukaryota</taxon>
        <taxon>Fungi</taxon>
        <taxon>Dikarya</taxon>
        <taxon>Ascomycota</taxon>
        <taxon>Pezizomycotina</taxon>
        <taxon>Dothideomycetes</taxon>
        <taxon>Dothideomycetes incertae sedis</taxon>
        <taxon>Botryosphaeriales</taxon>
        <taxon>Botryosphaeriaceae</taxon>
        <taxon>Macrophomina</taxon>
    </lineage>
</organism>
<name>A0ABQ8G7H1_9PEZI</name>
<sequence length="157" mass="17331">MRSLRVPMVALSAASEGWSFSRPLAAAAARDAGQKQGWGVSIGVRRLPTPPYPCCRRHHSSVVRTNQNSTRSSPRPKEYRALPNPRADDRRPPRQHYPRANGPTLGQMMQGIGREGPRHEQGEDGGDALAVVVDCRYARAGERCSPPRCREAPVLRD</sequence>
<protein>
    <submittedName>
        <fullName evidence="2">Uncharacterized protein</fullName>
    </submittedName>
</protein>
<gene>
    <name evidence="2" type="ORF">B0J12DRAFT_670774</name>
</gene>
<evidence type="ECO:0000256" key="1">
    <source>
        <dbReference type="SAM" id="MobiDB-lite"/>
    </source>
</evidence>
<proteinExistence type="predicted"/>
<feature type="region of interest" description="Disordered" evidence="1">
    <location>
        <begin position="50"/>
        <end position="125"/>
    </location>
</feature>
<dbReference type="Proteomes" id="UP000774617">
    <property type="component" value="Unassembled WGS sequence"/>
</dbReference>
<accession>A0ABQ8G7H1</accession>
<keyword evidence="3" id="KW-1185">Reference proteome</keyword>
<feature type="compositionally biased region" description="Basic and acidic residues" evidence="1">
    <location>
        <begin position="75"/>
        <end position="92"/>
    </location>
</feature>
<comment type="caution">
    <text evidence="2">The sequence shown here is derived from an EMBL/GenBank/DDBJ whole genome shotgun (WGS) entry which is preliminary data.</text>
</comment>
<dbReference type="EMBL" id="JAGTJR010000020">
    <property type="protein sequence ID" value="KAH7044574.1"/>
    <property type="molecule type" value="Genomic_DNA"/>
</dbReference>
<evidence type="ECO:0000313" key="2">
    <source>
        <dbReference type="EMBL" id="KAH7044574.1"/>
    </source>
</evidence>
<reference evidence="2 3" key="1">
    <citation type="journal article" date="2021" name="Nat. Commun.">
        <title>Genetic determinants of endophytism in the Arabidopsis root mycobiome.</title>
        <authorList>
            <person name="Mesny F."/>
            <person name="Miyauchi S."/>
            <person name="Thiergart T."/>
            <person name="Pickel B."/>
            <person name="Atanasova L."/>
            <person name="Karlsson M."/>
            <person name="Huettel B."/>
            <person name="Barry K.W."/>
            <person name="Haridas S."/>
            <person name="Chen C."/>
            <person name="Bauer D."/>
            <person name="Andreopoulos W."/>
            <person name="Pangilinan J."/>
            <person name="LaButti K."/>
            <person name="Riley R."/>
            <person name="Lipzen A."/>
            <person name="Clum A."/>
            <person name="Drula E."/>
            <person name="Henrissat B."/>
            <person name="Kohler A."/>
            <person name="Grigoriev I.V."/>
            <person name="Martin F.M."/>
            <person name="Hacquard S."/>
        </authorList>
    </citation>
    <scope>NUCLEOTIDE SEQUENCE [LARGE SCALE GENOMIC DNA]</scope>
    <source>
        <strain evidence="2 3">MPI-SDFR-AT-0080</strain>
    </source>
</reference>
<evidence type="ECO:0000313" key="3">
    <source>
        <dbReference type="Proteomes" id="UP000774617"/>
    </source>
</evidence>